<evidence type="ECO:0000256" key="1">
    <source>
        <dbReference type="SAM" id="MobiDB-lite"/>
    </source>
</evidence>
<evidence type="ECO:0000313" key="2">
    <source>
        <dbReference type="EMBL" id="ELK37913.1"/>
    </source>
</evidence>
<organism evidence="2 3">
    <name type="scientific">Myotis davidii</name>
    <name type="common">David's myotis</name>
    <dbReference type="NCBI Taxonomy" id="225400"/>
    <lineage>
        <taxon>Eukaryota</taxon>
        <taxon>Metazoa</taxon>
        <taxon>Chordata</taxon>
        <taxon>Craniata</taxon>
        <taxon>Vertebrata</taxon>
        <taxon>Euteleostomi</taxon>
        <taxon>Mammalia</taxon>
        <taxon>Eutheria</taxon>
        <taxon>Laurasiatheria</taxon>
        <taxon>Chiroptera</taxon>
        <taxon>Yangochiroptera</taxon>
        <taxon>Vespertilionidae</taxon>
        <taxon>Myotis</taxon>
    </lineage>
</organism>
<name>L5MJJ1_MYODS</name>
<sequence>MVLGLDSGRGAWPHFLPAFPSVSRHVLNTCLLGLRCIMKRGQRSAEGTVDGSKKPPDYRVAAGWRPELSFTLSASSREPSDAGRGCRRHMGAAQDLARSLQPELWEES</sequence>
<keyword evidence="3" id="KW-1185">Reference proteome</keyword>
<dbReference type="EMBL" id="KB099905">
    <property type="protein sequence ID" value="ELK37913.1"/>
    <property type="molecule type" value="Genomic_DNA"/>
</dbReference>
<protein>
    <submittedName>
        <fullName evidence="2">Uncharacterized protein</fullName>
    </submittedName>
</protein>
<dbReference type="Proteomes" id="UP000010556">
    <property type="component" value="Unassembled WGS sequence"/>
</dbReference>
<gene>
    <name evidence="2" type="ORF">MDA_GLEAN10012375</name>
</gene>
<dbReference type="AlphaFoldDB" id="L5MJJ1"/>
<reference evidence="3" key="1">
    <citation type="journal article" date="2013" name="Science">
        <title>Comparative analysis of bat genomes provides insight into the evolution of flight and immunity.</title>
        <authorList>
            <person name="Zhang G."/>
            <person name="Cowled C."/>
            <person name="Shi Z."/>
            <person name="Huang Z."/>
            <person name="Bishop-Lilly K.A."/>
            <person name="Fang X."/>
            <person name="Wynne J.W."/>
            <person name="Xiong Z."/>
            <person name="Baker M.L."/>
            <person name="Zhao W."/>
            <person name="Tachedjian M."/>
            <person name="Zhu Y."/>
            <person name="Zhou P."/>
            <person name="Jiang X."/>
            <person name="Ng J."/>
            <person name="Yang L."/>
            <person name="Wu L."/>
            <person name="Xiao J."/>
            <person name="Feng Y."/>
            <person name="Chen Y."/>
            <person name="Sun X."/>
            <person name="Zhang Y."/>
            <person name="Marsh G.A."/>
            <person name="Crameri G."/>
            <person name="Broder C.C."/>
            <person name="Frey K.G."/>
            <person name="Wang L.F."/>
            <person name="Wang J."/>
        </authorList>
    </citation>
    <scope>NUCLEOTIDE SEQUENCE [LARGE SCALE GENOMIC DNA]</scope>
</reference>
<accession>L5MJJ1</accession>
<evidence type="ECO:0000313" key="3">
    <source>
        <dbReference type="Proteomes" id="UP000010556"/>
    </source>
</evidence>
<proteinExistence type="predicted"/>
<feature type="region of interest" description="Disordered" evidence="1">
    <location>
        <begin position="71"/>
        <end position="108"/>
    </location>
</feature>